<comment type="pathway">
    <text evidence="2">Cofactor biosynthesis; tetrahydrofolylpolyglutamate biosynthesis.</text>
</comment>
<dbReference type="InterPro" id="IPR001645">
    <property type="entry name" value="Folylpolyglutamate_synth"/>
</dbReference>
<dbReference type="EC" id="6.3.2.17" evidence="5"/>
<dbReference type="InterPro" id="IPR000352">
    <property type="entry name" value="Pep_chain_release_fac_I"/>
</dbReference>
<dbReference type="Proteomes" id="UP000326939">
    <property type="component" value="Chromosome 6"/>
</dbReference>
<dbReference type="GO" id="GO:0004326">
    <property type="term" value="F:tetrahydrofolylpolyglutamate synthase activity"/>
    <property type="evidence" value="ECO:0007669"/>
    <property type="project" value="UniProtKB-EC"/>
</dbReference>
<dbReference type="GO" id="GO:0046872">
    <property type="term" value="F:metal ion binding"/>
    <property type="evidence" value="ECO:0007669"/>
    <property type="project" value="UniProtKB-KW"/>
</dbReference>
<evidence type="ECO:0000256" key="5">
    <source>
        <dbReference type="ARBA" id="ARBA00013025"/>
    </source>
</evidence>
<accession>A0A5N5MBS7</accession>
<keyword evidence="8" id="KW-0436">Ligase</keyword>
<sequence>MAAEPVFVSRATTIPSKFQSFTRNISDKSQAKLPLCSRVRAYQKHSMDDKNNVYKQLGLFSLKKNIEDTVLRAEMLAPTALEHEEARRIKQEEMIHECNLWEDPAKSNEILIKLAGSAKAIDALKDLKYKAEEAKLISQLVEMEAINYRLFKQAYTSSLDVRKLLDQYEMSRLLKGPYDKQGACVVIRAGSKGFNYEIWTEELLNMYVKWAEKLGYEGRLVEKHPSMHGGIESATIEFEFECAYGYLSGERGIHHKINSQNGSVHREVTSACVDVVPLFLGTGFDFQIDDEELIVSCSPSLLRDGKSQTELTVCLQHIPTGISVQSSGERSHFANTMKAHNRLKAKLLVIAEEQKVCDVSSIRRENIVDVWRKETRRYVSHPNKLVQDIENTVFQAVAGCLVINNEQHHAAVSLYMLTRGGNSIKSGTLDLLRNYGRSKLRRKSHLRWLMFPALIHTSTHLKGGILGVPRLHRRESQFSIITSWKFSFQPAYVDLYSLSRCRKILSQDKGFRYRKMASQNMEKLESDVDIIDYSQDVPLSTSYEVAMEALSSLIRQKKRGDRKGIGGKYGKLDRMRMYIKILDLEEHMAGLKIIHVAGTKGKGSTCTFCEAILRESGFRTGLFTSPHLIDVRERFQINGVDISEDKFLLYFWNCWNRLKTFKFGHLKYSPFILTFCTNSRTCNLKGKTRDVAIGLSEIEFGLDFLSWVQIGEHETKDLPMPPLFQFLTVLAFKIFVCEQVDVSIIEVGLGGRKDSTNVIEEPIVCGITSLGMDHTHALDVTEMKVTFSSFFSNTIGQIASHKAGIFKHQIPAFTVPQVPEAMDVLHENAQELMVPLKVVEPLDSNEFNGLKLSLSGDHQLSNAGLAVSLCKCWLQRTGNWEKLFQNDNKEANLPEAFLRGLSTAHIAGRAQIVPDLSSSSSSCISSEIAETSGDLIFYLDGAHSPESMEVCANWFSSAVKENSLSPSLVSFSSHDIENLNKVLGNGYMQHEKCNIQESNKISKKILLFNCMDVRDPQILLSRLVSTCASSGTCFSKAIFVPSISTYNKVTSGTSVVPSDISSKDLSWQFSLQRLWEKIAHGIDTDSLPEKSTKMDGAETLPRREFLYEDASNCSPADGYLACSAVIPSLPLTIKWLRHCARENPSLRLQVLVTGSLHLVGDVLKLIRR</sequence>
<evidence type="ECO:0000256" key="4">
    <source>
        <dbReference type="ARBA" id="ARBA00010835"/>
    </source>
</evidence>
<evidence type="ECO:0000256" key="1">
    <source>
        <dbReference type="ARBA" id="ARBA00001944"/>
    </source>
</evidence>
<comment type="caution">
    <text evidence="17">The sequence shown here is derived from an EMBL/GenBank/DDBJ whole genome shotgun (WGS) entry which is preliminary data.</text>
</comment>
<dbReference type="InterPro" id="IPR036565">
    <property type="entry name" value="Mur-like_cat_sf"/>
</dbReference>
<dbReference type="SUPFAM" id="SSF53244">
    <property type="entry name" value="MurD-like peptide ligases, peptide-binding domain"/>
    <property type="match status" value="1"/>
</dbReference>
<keyword evidence="7" id="KW-0554">One-carbon metabolism</keyword>
<evidence type="ECO:0000256" key="9">
    <source>
        <dbReference type="ARBA" id="ARBA00022723"/>
    </source>
</evidence>
<organism evidence="17 18">
    <name type="scientific">Salix brachista</name>
    <dbReference type="NCBI Taxonomy" id="2182728"/>
    <lineage>
        <taxon>Eukaryota</taxon>
        <taxon>Viridiplantae</taxon>
        <taxon>Streptophyta</taxon>
        <taxon>Embryophyta</taxon>
        <taxon>Tracheophyta</taxon>
        <taxon>Spermatophyta</taxon>
        <taxon>Magnoliopsida</taxon>
        <taxon>eudicotyledons</taxon>
        <taxon>Gunneridae</taxon>
        <taxon>Pentapetalae</taxon>
        <taxon>rosids</taxon>
        <taxon>fabids</taxon>
        <taxon>Malpighiales</taxon>
        <taxon>Salicaceae</taxon>
        <taxon>Saliceae</taxon>
        <taxon>Salix</taxon>
    </lineage>
</organism>
<dbReference type="SMART" id="SM00937">
    <property type="entry name" value="PCRF"/>
    <property type="match status" value="1"/>
</dbReference>
<evidence type="ECO:0000256" key="7">
    <source>
        <dbReference type="ARBA" id="ARBA00022563"/>
    </source>
</evidence>
<comment type="similarity">
    <text evidence="4">Belongs to the prokaryotic/mitochondrial release factor family.</text>
</comment>
<evidence type="ECO:0000256" key="2">
    <source>
        <dbReference type="ARBA" id="ARBA00005150"/>
    </source>
</evidence>
<dbReference type="Gene3D" id="3.40.1190.10">
    <property type="entry name" value="Mur-like, catalytic domain"/>
    <property type="match status" value="1"/>
</dbReference>
<evidence type="ECO:0000256" key="10">
    <source>
        <dbReference type="ARBA" id="ARBA00022741"/>
    </source>
</evidence>
<proteinExistence type="inferred from homology"/>
<dbReference type="Gene3D" id="3.30.160.20">
    <property type="match status" value="1"/>
</dbReference>
<evidence type="ECO:0000256" key="6">
    <source>
        <dbReference type="ARBA" id="ARBA00018660"/>
    </source>
</evidence>
<dbReference type="Pfam" id="PF00472">
    <property type="entry name" value="RF-1"/>
    <property type="match status" value="1"/>
</dbReference>
<evidence type="ECO:0000256" key="13">
    <source>
        <dbReference type="ARBA" id="ARBA00030592"/>
    </source>
</evidence>
<feature type="domain" description="Peptide chain release factor" evidence="16">
    <location>
        <begin position="132"/>
        <end position="250"/>
    </location>
</feature>
<protein>
    <recommendedName>
        <fullName evidence="6">Folylpolyglutamate synthase</fullName>
        <ecNumber evidence="5">6.3.2.17</ecNumber>
    </recommendedName>
    <alternativeName>
        <fullName evidence="14">Folylpoly-gamma-glutamate synthetase</fullName>
    </alternativeName>
    <alternativeName>
        <fullName evidence="13">Tetrahydrofolylpolyglutamate synthase</fullName>
    </alternativeName>
</protein>
<evidence type="ECO:0000256" key="8">
    <source>
        <dbReference type="ARBA" id="ARBA00022598"/>
    </source>
</evidence>
<dbReference type="GO" id="GO:0003747">
    <property type="term" value="F:translation release factor activity"/>
    <property type="evidence" value="ECO:0007669"/>
    <property type="project" value="InterPro"/>
</dbReference>
<keyword evidence="18" id="KW-1185">Reference proteome</keyword>
<dbReference type="InterPro" id="IPR018109">
    <property type="entry name" value="Folylpolyglutamate_synth_CS"/>
</dbReference>
<dbReference type="FunFam" id="3.90.190.20:FF:000011">
    <property type="entry name" value="Folylpolyglutamate synthase"/>
    <property type="match status" value="1"/>
</dbReference>
<dbReference type="EMBL" id="VDCV01000006">
    <property type="protein sequence ID" value="KAB5551743.1"/>
    <property type="molecule type" value="Genomic_DNA"/>
</dbReference>
<reference evidence="18" key="1">
    <citation type="journal article" date="2019" name="Gigascience">
        <title>De novo genome assembly of the endangered Acer yangbiense, a plant species with extremely small populations endemic to Yunnan Province, China.</title>
        <authorList>
            <person name="Yang J."/>
            <person name="Wariss H.M."/>
            <person name="Tao L."/>
            <person name="Zhang R."/>
            <person name="Yun Q."/>
            <person name="Hollingsworth P."/>
            <person name="Dao Z."/>
            <person name="Luo G."/>
            <person name="Guo H."/>
            <person name="Ma Y."/>
            <person name="Sun W."/>
        </authorList>
    </citation>
    <scope>NUCLEOTIDE SEQUENCE [LARGE SCALE GENOMIC DNA]</scope>
    <source>
        <strain evidence="18">cv. br00</strain>
    </source>
</reference>
<dbReference type="Gene3D" id="3.90.190.20">
    <property type="entry name" value="Mur ligase, C-terminal domain"/>
    <property type="match status" value="1"/>
</dbReference>
<dbReference type="SUPFAM" id="SSF75620">
    <property type="entry name" value="Release factor"/>
    <property type="match status" value="1"/>
</dbReference>
<evidence type="ECO:0000259" key="16">
    <source>
        <dbReference type="SMART" id="SM00937"/>
    </source>
</evidence>
<evidence type="ECO:0000256" key="15">
    <source>
        <dbReference type="ARBA" id="ARBA00047493"/>
    </source>
</evidence>
<evidence type="ECO:0000256" key="3">
    <source>
        <dbReference type="ARBA" id="ARBA00008276"/>
    </source>
</evidence>
<dbReference type="InterPro" id="IPR036615">
    <property type="entry name" value="Mur_ligase_C_dom_sf"/>
</dbReference>
<dbReference type="SUPFAM" id="SSF53623">
    <property type="entry name" value="MurD-like peptide ligases, catalytic domain"/>
    <property type="match status" value="2"/>
</dbReference>
<dbReference type="InterPro" id="IPR005139">
    <property type="entry name" value="PCRF"/>
</dbReference>
<dbReference type="GO" id="GO:0005739">
    <property type="term" value="C:mitochondrion"/>
    <property type="evidence" value="ECO:0007669"/>
    <property type="project" value="TreeGrafter"/>
</dbReference>
<dbReference type="Pfam" id="PF03462">
    <property type="entry name" value="PCRF"/>
    <property type="match status" value="1"/>
</dbReference>
<dbReference type="Gene3D" id="3.30.70.1660">
    <property type="match status" value="1"/>
</dbReference>
<keyword evidence="11" id="KW-0067">ATP-binding</keyword>
<comment type="similarity">
    <text evidence="3">Belongs to the folylpolyglutamate synthase family.</text>
</comment>
<comment type="catalytic activity">
    <reaction evidence="15">
        <text>(6S)-5,6,7,8-tetrahydrofolyl-(gamma-L-Glu)(n) + L-glutamate + ATP = (6S)-5,6,7,8-tetrahydrofolyl-(gamma-L-Glu)(n+1) + ADP + phosphate + H(+)</text>
        <dbReference type="Rhea" id="RHEA:10580"/>
        <dbReference type="Rhea" id="RHEA-COMP:14738"/>
        <dbReference type="Rhea" id="RHEA-COMP:14740"/>
        <dbReference type="ChEBI" id="CHEBI:15378"/>
        <dbReference type="ChEBI" id="CHEBI:29985"/>
        <dbReference type="ChEBI" id="CHEBI:30616"/>
        <dbReference type="ChEBI" id="CHEBI:43474"/>
        <dbReference type="ChEBI" id="CHEBI:141005"/>
        <dbReference type="ChEBI" id="CHEBI:456216"/>
        <dbReference type="EC" id="6.3.2.17"/>
    </reaction>
</comment>
<dbReference type="GO" id="GO:0006730">
    <property type="term" value="P:one-carbon metabolic process"/>
    <property type="evidence" value="ECO:0007669"/>
    <property type="project" value="UniProtKB-KW"/>
</dbReference>
<dbReference type="GO" id="GO:0005524">
    <property type="term" value="F:ATP binding"/>
    <property type="evidence" value="ECO:0007669"/>
    <property type="project" value="UniProtKB-KW"/>
</dbReference>
<evidence type="ECO:0000256" key="12">
    <source>
        <dbReference type="ARBA" id="ARBA00022842"/>
    </source>
</evidence>
<name>A0A5N5MBS7_9ROSI</name>
<evidence type="ECO:0000256" key="14">
    <source>
        <dbReference type="ARBA" id="ARBA00030876"/>
    </source>
</evidence>
<evidence type="ECO:0000256" key="11">
    <source>
        <dbReference type="ARBA" id="ARBA00022840"/>
    </source>
</evidence>
<dbReference type="GO" id="GO:0005829">
    <property type="term" value="C:cytosol"/>
    <property type="evidence" value="ECO:0007669"/>
    <property type="project" value="TreeGrafter"/>
</dbReference>
<dbReference type="AlphaFoldDB" id="A0A5N5MBS7"/>
<keyword evidence="9" id="KW-0479">Metal-binding</keyword>
<gene>
    <name evidence="17" type="ORF">DKX38_009054</name>
</gene>
<dbReference type="PANTHER" id="PTHR11136:SF5">
    <property type="entry name" value="FOLYLPOLYGLUTAMATE SYNTHASE, MITOCHONDRIAL"/>
    <property type="match status" value="1"/>
</dbReference>
<dbReference type="InterPro" id="IPR045853">
    <property type="entry name" value="Pep_chain_release_fac_I_sf"/>
</dbReference>
<dbReference type="PANTHER" id="PTHR11136">
    <property type="entry name" value="FOLYLPOLYGLUTAMATE SYNTHASE-RELATED"/>
    <property type="match status" value="1"/>
</dbReference>
<evidence type="ECO:0000313" key="17">
    <source>
        <dbReference type="EMBL" id="KAB5551743.1"/>
    </source>
</evidence>
<keyword evidence="12" id="KW-0460">Magnesium</keyword>
<keyword evidence="10" id="KW-0547">Nucleotide-binding</keyword>
<evidence type="ECO:0000313" key="18">
    <source>
        <dbReference type="Proteomes" id="UP000326939"/>
    </source>
</evidence>
<comment type="cofactor">
    <cofactor evidence="1">
        <name>a monovalent cation</name>
        <dbReference type="ChEBI" id="CHEBI:60242"/>
    </cofactor>
</comment>
<dbReference type="PROSITE" id="PS01012">
    <property type="entry name" value="FOLYLPOLYGLU_SYNT_2"/>
    <property type="match status" value="1"/>
</dbReference>